<dbReference type="EMBL" id="JBDFQZ010000010">
    <property type="protein sequence ID" value="KAK9682245.1"/>
    <property type="molecule type" value="Genomic_DNA"/>
</dbReference>
<keyword evidence="2" id="KW-1185">Reference proteome</keyword>
<dbReference type="InterPro" id="IPR009053">
    <property type="entry name" value="Prefoldin"/>
</dbReference>
<dbReference type="CDD" id="cd23158">
    <property type="entry name" value="Prefoldin_UXT"/>
    <property type="match status" value="1"/>
</dbReference>
<dbReference type="PANTHER" id="PTHR13345:SF9">
    <property type="entry name" value="PROTEIN UXT"/>
    <property type="match status" value="1"/>
</dbReference>
<dbReference type="GO" id="GO:0003712">
    <property type="term" value="F:transcription coregulator activity"/>
    <property type="evidence" value="ECO:0007669"/>
    <property type="project" value="TreeGrafter"/>
</dbReference>
<protein>
    <submittedName>
        <fullName evidence="1">Uncharacterized protein</fullName>
    </submittedName>
</protein>
<sequence>MGMYEWTSVLNNRRPTSIWKQNIQDLEKNSVTSLKTLINLGSEVYAQEEVPDTRYIFVDVGFGFHVEFTLSEAINFISAKEQWLAK</sequence>
<accession>A0AAW1HYL4</accession>
<gene>
    <name evidence="1" type="ORF">RND81_10G060700</name>
</gene>
<evidence type="ECO:0000313" key="1">
    <source>
        <dbReference type="EMBL" id="KAK9682245.1"/>
    </source>
</evidence>
<evidence type="ECO:0000313" key="2">
    <source>
        <dbReference type="Proteomes" id="UP001443914"/>
    </source>
</evidence>
<reference evidence="1" key="1">
    <citation type="submission" date="2024-03" db="EMBL/GenBank/DDBJ databases">
        <title>WGS assembly of Saponaria officinalis var. Norfolk2.</title>
        <authorList>
            <person name="Jenkins J."/>
            <person name="Shu S."/>
            <person name="Grimwood J."/>
            <person name="Barry K."/>
            <person name="Goodstein D."/>
            <person name="Schmutz J."/>
            <person name="Leebens-Mack J."/>
            <person name="Osbourn A."/>
        </authorList>
    </citation>
    <scope>NUCLEOTIDE SEQUENCE [LARGE SCALE GENOMIC DNA]</scope>
    <source>
        <strain evidence="1">JIC</strain>
    </source>
</reference>
<dbReference type="Gene3D" id="1.10.287.370">
    <property type="match status" value="1"/>
</dbReference>
<dbReference type="GO" id="GO:0009409">
    <property type="term" value="P:response to cold"/>
    <property type="evidence" value="ECO:0007669"/>
    <property type="project" value="UniProtKB-ARBA"/>
</dbReference>
<dbReference type="AlphaFoldDB" id="A0AAW1HYL4"/>
<dbReference type="GO" id="GO:0045944">
    <property type="term" value="P:positive regulation of transcription by RNA polymerase II"/>
    <property type="evidence" value="ECO:0007669"/>
    <property type="project" value="TreeGrafter"/>
</dbReference>
<dbReference type="PANTHER" id="PTHR13345">
    <property type="entry name" value="MEDIATOR OF RNA POLYMERASE II TRANSCRIPTION SUBUNIT 10"/>
    <property type="match status" value="1"/>
</dbReference>
<comment type="caution">
    <text evidence="1">The sequence shown here is derived from an EMBL/GenBank/DDBJ whole genome shotgun (WGS) entry which is preliminary data.</text>
</comment>
<dbReference type="InterPro" id="IPR004127">
    <property type="entry name" value="Prefoldin_subunit_alpha"/>
</dbReference>
<name>A0AAW1HYL4_SAPOF</name>
<dbReference type="Pfam" id="PF02996">
    <property type="entry name" value="Prefoldin"/>
    <property type="match status" value="1"/>
</dbReference>
<proteinExistence type="predicted"/>
<dbReference type="Proteomes" id="UP001443914">
    <property type="component" value="Unassembled WGS sequence"/>
</dbReference>
<dbReference type="GO" id="GO:0006457">
    <property type="term" value="P:protein folding"/>
    <property type="evidence" value="ECO:0007669"/>
    <property type="project" value="UniProtKB-ARBA"/>
</dbReference>
<dbReference type="GO" id="GO:0016592">
    <property type="term" value="C:mediator complex"/>
    <property type="evidence" value="ECO:0007669"/>
    <property type="project" value="TreeGrafter"/>
</dbReference>
<dbReference type="SUPFAM" id="SSF46579">
    <property type="entry name" value="Prefoldin"/>
    <property type="match status" value="1"/>
</dbReference>
<organism evidence="1 2">
    <name type="scientific">Saponaria officinalis</name>
    <name type="common">Common soapwort</name>
    <name type="synonym">Lychnis saponaria</name>
    <dbReference type="NCBI Taxonomy" id="3572"/>
    <lineage>
        <taxon>Eukaryota</taxon>
        <taxon>Viridiplantae</taxon>
        <taxon>Streptophyta</taxon>
        <taxon>Embryophyta</taxon>
        <taxon>Tracheophyta</taxon>
        <taxon>Spermatophyta</taxon>
        <taxon>Magnoliopsida</taxon>
        <taxon>eudicotyledons</taxon>
        <taxon>Gunneridae</taxon>
        <taxon>Pentapetalae</taxon>
        <taxon>Caryophyllales</taxon>
        <taxon>Caryophyllaceae</taxon>
        <taxon>Caryophylleae</taxon>
        <taxon>Saponaria</taxon>
    </lineage>
</organism>